<feature type="compositionally biased region" description="Acidic residues" evidence="3">
    <location>
        <begin position="70"/>
        <end position="80"/>
    </location>
</feature>
<feature type="region of interest" description="Disordered" evidence="3">
    <location>
        <begin position="731"/>
        <end position="789"/>
    </location>
</feature>
<keyword evidence="1" id="KW-0862">Zinc</keyword>
<dbReference type="GO" id="GO:0008270">
    <property type="term" value="F:zinc ion binding"/>
    <property type="evidence" value="ECO:0007669"/>
    <property type="project" value="UniProtKB-KW"/>
</dbReference>
<gene>
    <name evidence="5" type="ORF">QYE76_018840</name>
</gene>
<protein>
    <recommendedName>
        <fullName evidence="4">SWIM-type domain-containing protein</fullName>
    </recommendedName>
</protein>
<dbReference type="PANTHER" id="PTHR47718:SF4">
    <property type="entry name" value="PROTEIN FAR1-RELATED SEQUENCE"/>
    <property type="match status" value="1"/>
</dbReference>
<evidence type="ECO:0000256" key="1">
    <source>
        <dbReference type="PROSITE-ProRule" id="PRU00325"/>
    </source>
</evidence>
<dbReference type="Pfam" id="PF10551">
    <property type="entry name" value="MULE"/>
    <property type="match status" value="1"/>
</dbReference>
<accession>A0AAD8QF17</accession>
<reference evidence="5" key="1">
    <citation type="submission" date="2023-07" db="EMBL/GenBank/DDBJ databases">
        <title>A chromosome-level genome assembly of Lolium multiflorum.</title>
        <authorList>
            <person name="Chen Y."/>
            <person name="Copetti D."/>
            <person name="Kolliker R."/>
            <person name="Studer B."/>
        </authorList>
    </citation>
    <scope>NUCLEOTIDE SEQUENCE</scope>
    <source>
        <strain evidence="5">02402/16</strain>
        <tissue evidence="5">Leaf</tissue>
    </source>
</reference>
<evidence type="ECO:0000313" key="6">
    <source>
        <dbReference type="Proteomes" id="UP001231189"/>
    </source>
</evidence>
<dbReference type="AlphaFoldDB" id="A0AAD8QF17"/>
<keyword evidence="2" id="KW-0175">Coiled coil</keyword>
<dbReference type="PANTHER" id="PTHR47718">
    <property type="entry name" value="OS01G0519700 PROTEIN"/>
    <property type="match status" value="1"/>
</dbReference>
<feature type="region of interest" description="Disordered" evidence="3">
    <location>
        <begin position="17"/>
        <end position="83"/>
    </location>
</feature>
<dbReference type="InterPro" id="IPR007527">
    <property type="entry name" value="Znf_SWIM"/>
</dbReference>
<evidence type="ECO:0000259" key="4">
    <source>
        <dbReference type="PROSITE" id="PS50966"/>
    </source>
</evidence>
<comment type="caution">
    <text evidence="5">The sequence shown here is derived from an EMBL/GenBank/DDBJ whole genome shotgun (WGS) entry which is preliminary data.</text>
</comment>
<dbReference type="Proteomes" id="UP001231189">
    <property type="component" value="Unassembled WGS sequence"/>
</dbReference>
<keyword evidence="1" id="KW-0863">Zinc-finger</keyword>
<feature type="compositionally biased region" description="Polar residues" evidence="3">
    <location>
        <begin position="739"/>
        <end position="750"/>
    </location>
</feature>
<dbReference type="EMBL" id="JAUUTY010000550">
    <property type="protein sequence ID" value="KAK1600851.1"/>
    <property type="molecule type" value="Genomic_DNA"/>
</dbReference>
<feature type="domain" description="SWIM-type" evidence="4">
    <location>
        <begin position="600"/>
        <end position="636"/>
    </location>
</feature>
<name>A0AAD8QF17_LOLMU</name>
<keyword evidence="6" id="KW-1185">Reference proteome</keyword>
<proteinExistence type="predicted"/>
<evidence type="ECO:0000313" key="5">
    <source>
        <dbReference type="EMBL" id="KAK1600851.1"/>
    </source>
</evidence>
<keyword evidence="1" id="KW-0479">Metal-binding</keyword>
<sequence>MPRARGFEYWFGGIDLNATPEASTSTDQHAGQPPEVGGHRVDPQGDEAGPSNNDQQADSRARTGVTLSSEESDGEAEVESTPEGYVPKVPFVGMMFDTPELALQHYNRYAHHIGFSVKIESSRRCAKDGELDKFVYVCNKSGKPREEEAVPVKQRNRKLTVLTDCKAKLRVKRDGARWKVTQFVEVYTHEVIDKFALKKYLRSHNKIPAEEKKFIDLLHEVNLTSGRIMEIMGELYGSKKNVPYNSKTVSNYTAKLGNYDRIKDIPELLEYFEEIKKDDPRFFYRFKLDAENKVENLFWVDSKARDVYPLYNDCISFDTTFMTNQYSMPCAPFIGINRYGQSIQLGCGFVRNESSVNFVWLFERFLEAMDGLHPLNIITDQDAAMRTAILIVFIGIIHRFCRWHIMQKVQEKLGTFVAQREDLRLEFNDVIDYSMTPQEFEQRWANMVETHGVADNTHFLDLYDLREYFVPAYFRHRFFPFLQTTSRSEGFNAVLKQYVHPHDSLVRFFKQYMKLQERIDVTEDAHEFDGDEKTVRLWGDFPMEKQILQTYTMPIYHRFQLELRKITSYNVRDIGVTEQGSIHEVFPIQGSVRGYGRRSYRVDADVANGIYNCECCKINRDGILCCHAMKVMAHLGMVTKYPEHYILPRWCLPPPDIVAPRDERQERPVGQKLSRKDMRLLRYGNLCSDFAKLAVGLAASEKTNEIAERHMRAMEKEMAYLKKANADALKKRKSAKHAVNTNTANDSQDSVPMEEDAATVENRKARNPPMSATKGRPGSKRKKGGLQLQKPKQGLCGVCKQPGHDARTCEVRLANPEKYSLLGLFH</sequence>
<dbReference type="PROSITE" id="PS50966">
    <property type="entry name" value="ZF_SWIM"/>
    <property type="match status" value="1"/>
</dbReference>
<feature type="compositionally biased region" description="Polar residues" evidence="3">
    <location>
        <begin position="20"/>
        <end position="29"/>
    </location>
</feature>
<evidence type="ECO:0000256" key="2">
    <source>
        <dbReference type="SAM" id="Coils"/>
    </source>
</evidence>
<dbReference type="Pfam" id="PF03101">
    <property type="entry name" value="FAR1"/>
    <property type="match status" value="1"/>
</dbReference>
<feature type="coiled-coil region" evidence="2">
    <location>
        <begin position="697"/>
        <end position="731"/>
    </location>
</feature>
<dbReference type="InterPro" id="IPR018289">
    <property type="entry name" value="MULE_transposase_dom"/>
</dbReference>
<dbReference type="InterPro" id="IPR004330">
    <property type="entry name" value="FAR1_DNA_bnd_dom"/>
</dbReference>
<evidence type="ECO:0000256" key="3">
    <source>
        <dbReference type="SAM" id="MobiDB-lite"/>
    </source>
</evidence>
<organism evidence="5 6">
    <name type="scientific">Lolium multiflorum</name>
    <name type="common">Italian ryegrass</name>
    <name type="synonym">Lolium perenne subsp. multiflorum</name>
    <dbReference type="NCBI Taxonomy" id="4521"/>
    <lineage>
        <taxon>Eukaryota</taxon>
        <taxon>Viridiplantae</taxon>
        <taxon>Streptophyta</taxon>
        <taxon>Embryophyta</taxon>
        <taxon>Tracheophyta</taxon>
        <taxon>Spermatophyta</taxon>
        <taxon>Magnoliopsida</taxon>
        <taxon>Liliopsida</taxon>
        <taxon>Poales</taxon>
        <taxon>Poaceae</taxon>
        <taxon>BOP clade</taxon>
        <taxon>Pooideae</taxon>
        <taxon>Poodae</taxon>
        <taxon>Poeae</taxon>
        <taxon>Poeae Chloroplast Group 2 (Poeae type)</taxon>
        <taxon>Loliodinae</taxon>
        <taxon>Loliinae</taxon>
        <taxon>Lolium</taxon>
    </lineage>
</organism>